<reference evidence="5" key="2">
    <citation type="submission" date="2022-10" db="EMBL/GenBank/DDBJ databases">
        <authorList>
            <consortium name="ENA_rothamsted_submissions"/>
            <consortium name="culmorum"/>
            <person name="King R."/>
        </authorList>
    </citation>
    <scope>NUCLEOTIDE SEQUENCE</scope>
</reference>
<dbReference type="Gene3D" id="1.10.238.10">
    <property type="entry name" value="EF-hand"/>
    <property type="match status" value="1"/>
</dbReference>
<dbReference type="EMBL" id="OU896709">
    <property type="protein sequence ID" value="CAG9819548.1"/>
    <property type="molecule type" value="Genomic_DNA"/>
</dbReference>
<keyword evidence="2" id="KW-0677">Repeat</keyword>
<dbReference type="PANTHER" id="PTHR23104:SF1">
    <property type="entry name" value="EF-HAND DOMAIN-CONTAINING PROTEIN"/>
    <property type="match status" value="1"/>
</dbReference>
<keyword evidence="3" id="KW-0106">Calcium</keyword>
<dbReference type="PROSITE" id="PS00018">
    <property type="entry name" value="EF_HAND_1"/>
    <property type="match status" value="1"/>
</dbReference>
<proteinExistence type="predicted"/>
<dbReference type="InterPro" id="IPR011992">
    <property type="entry name" value="EF-hand-dom_pair"/>
</dbReference>
<accession>A0A9N9SE39</accession>
<sequence>MCFRLVDFSMDYRIFHLISLCLIFVESRGPHHPRGDKIVKRHVHYKPIKDASEKLTEDVQLLHDQEHLQEHLDEIIPEPDFSKMSDEELEFYYFQVHDSDKNSKLDGLEILQAISHTDEHGDSYEEDGENDMSSTTEKSDLEYYVELIDQVLREDDIDDDGYLSYAEYVARRRNKPKNKEDLRSPAVMMVP</sequence>
<reference evidence="5" key="1">
    <citation type="submission" date="2022-01" db="EMBL/GenBank/DDBJ databases">
        <authorList>
            <person name="King R."/>
        </authorList>
    </citation>
    <scope>NUCLEOTIDE SEQUENCE</scope>
</reference>
<evidence type="ECO:0000256" key="4">
    <source>
        <dbReference type="SAM" id="MobiDB-lite"/>
    </source>
</evidence>
<dbReference type="AlphaFoldDB" id="A0A9N9SE39"/>
<dbReference type="Proteomes" id="UP001153737">
    <property type="component" value="Chromosome 3"/>
</dbReference>
<keyword evidence="6" id="KW-1185">Reference proteome</keyword>
<evidence type="ECO:0000256" key="2">
    <source>
        <dbReference type="ARBA" id="ARBA00022737"/>
    </source>
</evidence>
<evidence type="ECO:0000313" key="6">
    <source>
        <dbReference type="Proteomes" id="UP001153737"/>
    </source>
</evidence>
<name>A0A9N9SE39_PHACE</name>
<dbReference type="OrthoDB" id="289247at2759"/>
<dbReference type="InterPro" id="IPR018247">
    <property type="entry name" value="EF_Hand_1_Ca_BS"/>
</dbReference>
<protein>
    <submittedName>
        <fullName evidence="5">Uncharacterized protein</fullName>
    </submittedName>
</protein>
<organism evidence="5 6">
    <name type="scientific">Phaedon cochleariae</name>
    <name type="common">Mustard beetle</name>
    <dbReference type="NCBI Taxonomy" id="80249"/>
    <lineage>
        <taxon>Eukaryota</taxon>
        <taxon>Metazoa</taxon>
        <taxon>Ecdysozoa</taxon>
        <taxon>Arthropoda</taxon>
        <taxon>Hexapoda</taxon>
        <taxon>Insecta</taxon>
        <taxon>Pterygota</taxon>
        <taxon>Neoptera</taxon>
        <taxon>Endopterygota</taxon>
        <taxon>Coleoptera</taxon>
        <taxon>Polyphaga</taxon>
        <taxon>Cucujiformia</taxon>
        <taxon>Chrysomeloidea</taxon>
        <taxon>Chrysomelidae</taxon>
        <taxon>Chrysomelinae</taxon>
        <taxon>Chrysomelini</taxon>
        <taxon>Phaedon</taxon>
    </lineage>
</organism>
<evidence type="ECO:0000256" key="3">
    <source>
        <dbReference type="ARBA" id="ARBA00022837"/>
    </source>
</evidence>
<gene>
    <name evidence="5" type="ORF">PHAECO_LOCUS7459</name>
</gene>
<feature type="region of interest" description="Disordered" evidence="4">
    <location>
        <begin position="117"/>
        <end position="137"/>
    </location>
</feature>
<dbReference type="SUPFAM" id="SSF47473">
    <property type="entry name" value="EF-hand"/>
    <property type="match status" value="1"/>
</dbReference>
<evidence type="ECO:0000256" key="1">
    <source>
        <dbReference type="ARBA" id="ARBA00022729"/>
    </source>
</evidence>
<dbReference type="InterPro" id="IPR052110">
    <property type="entry name" value="MCFD2-like"/>
</dbReference>
<keyword evidence="1" id="KW-0732">Signal</keyword>
<evidence type="ECO:0000313" key="5">
    <source>
        <dbReference type="EMBL" id="CAG9819548.1"/>
    </source>
</evidence>
<dbReference type="PANTHER" id="PTHR23104">
    <property type="entry name" value="MULTIPLE COAGULATION FACTOR DEFICIENCY PROTEIN 2 NEURAL STEM CELL DERIVED NEURONAL SURVIVAL PROTEIN"/>
    <property type="match status" value="1"/>
</dbReference>